<feature type="region of interest" description="Disordered" evidence="1">
    <location>
        <begin position="500"/>
        <end position="521"/>
    </location>
</feature>
<reference evidence="2 3" key="1">
    <citation type="journal article" date="2010" name="Cell">
        <title>The genome of Naegleria gruberi illuminates early eukaryotic versatility.</title>
        <authorList>
            <person name="Fritz-Laylin L.K."/>
            <person name="Prochnik S.E."/>
            <person name="Ginger M.L."/>
            <person name="Dacks J.B."/>
            <person name="Carpenter M.L."/>
            <person name="Field M.C."/>
            <person name="Kuo A."/>
            <person name="Paredez A."/>
            <person name="Chapman J."/>
            <person name="Pham J."/>
            <person name="Shu S."/>
            <person name="Neupane R."/>
            <person name="Cipriano M."/>
            <person name="Mancuso J."/>
            <person name="Tu H."/>
            <person name="Salamov A."/>
            <person name="Lindquist E."/>
            <person name="Shapiro H."/>
            <person name="Lucas S."/>
            <person name="Grigoriev I.V."/>
            <person name="Cande W.Z."/>
            <person name="Fulton C."/>
            <person name="Rokhsar D.S."/>
            <person name="Dawson S.C."/>
        </authorList>
    </citation>
    <scope>NUCLEOTIDE SEQUENCE [LARGE SCALE GENOMIC DNA]</scope>
    <source>
        <strain evidence="2 3">NEG-M</strain>
    </source>
</reference>
<evidence type="ECO:0000313" key="2">
    <source>
        <dbReference type="EMBL" id="EFC40234.1"/>
    </source>
</evidence>
<sequence length="521" mass="60824">MPKSKVVHLDANVVQEICSYLNVEQCIRMQMVNSYFYQGALQHLAIYDEFRMTRWLKFRIETAGKNRLSALSAFALDSSAITSNSFPTRIKLTALSDEKEIPSRDKASKSLILKQFRNLLSTVFVNAKRIHFSDLHITKDLLDNLMYDKRTIRENTNDRITFRMSDCTVFETVEHISFVGCSFEAKSLNFSKCTNLRSVLFQSCRMTLSDIEGMFCGRAKSKSIKLVFHDLVRFGEYKNEDKLTEQDLVLMEKMGLNYTKGLSHFGPLQYGIEIPKHVTLVPLSTPSYYDESVPTRTLIDNSLKMYGILSNTLVDTLLQRAFSKDEDDLIENVEMILENGGHLFDVSYRVYSFFCIAIVNHYSNTQLWNLLEKHYFYKLPKFTSSTMTHVTYSYSRLISDLIIDTLRVRVEDEERACANIELFFVDVYEKNFKKDFTEFFNFLLNNHPSLIGKLAERGFFEPRSLAHRFDYIFDKQGFENKKILEAYNVIENIVRNYNSEETEKRKRESTEETDISKRVKQ</sequence>
<accession>D2VSQ5</accession>
<gene>
    <name evidence="2" type="ORF">NAEGRDRAFT_81101</name>
</gene>
<dbReference type="EMBL" id="GG738894">
    <property type="protein sequence ID" value="EFC40234.1"/>
    <property type="molecule type" value="Genomic_DNA"/>
</dbReference>
<evidence type="ECO:0000256" key="1">
    <source>
        <dbReference type="SAM" id="MobiDB-lite"/>
    </source>
</evidence>
<dbReference type="KEGG" id="ngr:NAEGRDRAFT_81101"/>
<dbReference type="OMA" id="ERACANI"/>
<dbReference type="GeneID" id="8860053"/>
<keyword evidence="3" id="KW-1185">Reference proteome</keyword>
<dbReference type="InParanoid" id="D2VSQ5"/>
<dbReference type="Proteomes" id="UP000006671">
    <property type="component" value="Unassembled WGS sequence"/>
</dbReference>
<dbReference type="AlphaFoldDB" id="D2VSQ5"/>
<dbReference type="OrthoDB" id="10339118at2759"/>
<proteinExistence type="predicted"/>
<organism evidence="3">
    <name type="scientific">Naegleria gruberi</name>
    <name type="common">Amoeba</name>
    <dbReference type="NCBI Taxonomy" id="5762"/>
    <lineage>
        <taxon>Eukaryota</taxon>
        <taxon>Discoba</taxon>
        <taxon>Heterolobosea</taxon>
        <taxon>Tetramitia</taxon>
        <taxon>Eutetramitia</taxon>
        <taxon>Vahlkampfiidae</taxon>
        <taxon>Naegleria</taxon>
    </lineage>
</organism>
<evidence type="ECO:0008006" key="4">
    <source>
        <dbReference type="Google" id="ProtNLM"/>
    </source>
</evidence>
<name>D2VSQ5_NAEGR</name>
<evidence type="ECO:0000313" key="3">
    <source>
        <dbReference type="Proteomes" id="UP000006671"/>
    </source>
</evidence>
<dbReference type="RefSeq" id="XP_002672978.1">
    <property type="nucleotide sequence ID" value="XM_002672932.1"/>
</dbReference>
<feature type="compositionally biased region" description="Basic and acidic residues" evidence="1">
    <location>
        <begin position="501"/>
        <end position="521"/>
    </location>
</feature>
<dbReference type="VEuPathDB" id="AmoebaDB:NAEGRDRAFT_81101"/>
<protein>
    <recommendedName>
        <fullName evidence="4">F-box domain-containing protein</fullName>
    </recommendedName>
</protein>